<feature type="compositionally biased region" description="Basic and acidic residues" evidence="1">
    <location>
        <begin position="85"/>
        <end position="104"/>
    </location>
</feature>
<dbReference type="AlphaFoldDB" id="Q8LLB5"/>
<gene>
    <name evidence="2" type="primary">80H14.15b</name>
</gene>
<accession>Q8LLB5</accession>
<feature type="compositionally biased region" description="Basic and acidic residues" evidence="1">
    <location>
        <begin position="116"/>
        <end position="127"/>
    </location>
</feature>
<organism evidence="2">
    <name type="scientific">Hordeum vulgare</name>
    <name type="common">Barley</name>
    <dbReference type="NCBI Taxonomy" id="4513"/>
    <lineage>
        <taxon>Eukaryota</taxon>
        <taxon>Viridiplantae</taxon>
        <taxon>Streptophyta</taxon>
        <taxon>Embryophyta</taxon>
        <taxon>Tracheophyta</taxon>
        <taxon>Spermatophyta</taxon>
        <taxon>Magnoliopsida</taxon>
        <taxon>Liliopsida</taxon>
        <taxon>Poales</taxon>
        <taxon>Poaceae</taxon>
        <taxon>BOP clade</taxon>
        <taxon>Pooideae</taxon>
        <taxon>Triticodae</taxon>
        <taxon>Triticeae</taxon>
        <taxon>Hordeinae</taxon>
        <taxon>Hordeum</taxon>
    </lineage>
</organism>
<dbReference type="EMBL" id="AF427791">
    <property type="protein sequence ID" value="AAM22815.1"/>
    <property type="molecule type" value="Genomic_DNA"/>
</dbReference>
<name>Q8LLB5_HORVU</name>
<feature type="region of interest" description="Disordered" evidence="1">
    <location>
        <begin position="1"/>
        <end position="127"/>
    </location>
</feature>
<evidence type="ECO:0000313" key="2">
    <source>
        <dbReference type="EMBL" id="AAM22815.1"/>
    </source>
</evidence>
<reference evidence="2" key="1">
    <citation type="journal article" date="2002" name="Plant Cell">
        <title>Genome dynamics and evolution of the Mla (powdery mildew) resistance locus in barley.</title>
        <authorList>
            <person name="Wei F."/>
            <person name="Wing R.A."/>
            <person name="Wise R.P."/>
        </authorList>
    </citation>
    <scope>NUCLEOTIDE SEQUENCE</scope>
</reference>
<feature type="compositionally biased region" description="Basic and acidic residues" evidence="1">
    <location>
        <begin position="60"/>
        <end position="78"/>
    </location>
</feature>
<sequence length="127" mass="14445">MPYEGEEPLVHNIQARQHPSTAPHIAPCCRSTDREGRRRHPADLDGTEEEKEGEVQPHLGEGRRETHGDEATTRKRNDLLLPNRIRGEVLPRGKEGRKEGDGERWRRRPRGGGEGNPRRDGMDANTF</sequence>
<evidence type="ECO:0000256" key="1">
    <source>
        <dbReference type="SAM" id="MobiDB-lite"/>
    </source>
</evidence>
<proteinExistence type="predicted"/>
<protein>
    <submittedName>
        <fullName evidence="2">HV80H14.15B</fullName>
    </submittedName>
</protein>